<feature type="transmembrane region" description="Helical" evidence="1">
    <location>
        <begin position="90"/>
        <end position="107"/>
    </location>
</feature>
<organism evidence="2 3">
    <name type="scientific">Roseburia inulinivorans</name>
    <dbReference type="NCBI Taxonomy" id="360807"/>
    <lineage>
        <taxon>Bacteria</taxon>
        <taxon>Bacillati</taxon>
        <taxon>Bacillota</taxon>
        <taxon>Clostridia</taxon>
        <taxon>Lachnospirales</taxon>
        <taxon>Lachnospiraceae</taxon>
        <taxon>Roseburia</taxon>
    </lineage>
</organism>
<feature type="transmembrane region" description="Helical" evidence="1">
    <location>
        <begin position="168"/>
        <end position="200"/>
    </location>
</feature>
<dbReference type="RefSeq" id="WP_055301655.1">
    <property type="nucleotide sequence ID" value="NZ_CYYR01000005.1"/>
</dbReference>
<keyword evidence="1" id="KW-0812">Transmembrane</keyword>
<keyword evidence="1" id="KW-1133">Transmembrane helix</keyword>
<reference evidence="2 3" key="1">
    <citation type="submission" date="2015-09" db="EMBL/GenBank/DDBJ databases">
        <authorList>
            <consortium name="Pathogen Informatics"/>
        </authorList>
    </citation>
    <scope>NUCLEOTIDE SEQUENCE [LARGE SCALE GENOMIC DNA]</scope>
    <source>
        <strain evidence="2 3">2789STDY5608835</strain>
    </source>
</reference>
<dbReference type="AlphaFoldDB" id="A0A173YVD1"/>
<gene>
    <name evidence="2" type="ORF">ERS852392_01055</name>
</gene>
<feature type="transmembrane region" description="Helical" evidence="1">
    <location>
        <begin position="15"/>
        <end position="34"/>
    </location>
</feature>
<feature type="transmembrane region" description="Helical" evidence="1">
    <location>
        <begin position="380"/>
        <end position="401"/>
    </location>
</feature>
<keyword evidence="1" id="KW-0472">Membrane</keyword>
<accession>A0A173YVD1</accession>
<evidence type="ECO:0000313" key="2">
    <source>
        <dbReference type="EMBL" id="CUN67423.1"/>
    </source>
</evidence>
<evidence type="ECO:0000256" key="1">
    <source>
        <dbReference type="SAM" id="Phobius"/>
    </source>
</evidence>
<protein>
    <recommendedName>
        <fullName evidence="4">Glycosyltransferase RgtA/B/C/D-like domain-containing protein</fullName>
    </recommendedName>
</protein>
<dbReference type="EMBL" id="CYYR01000005">
    <property type="protein sequence ID" value="CUN67423.1"/>
    <property type="molecule type" value="Genomic_DNA"/>
</dbReference>
<feature type="transmembrane region" description="Helical" evidence="1">
    <location>
        <begin position="221"/>
        <end position="241"/>
    </location>
</feature>
<feature type="transmembrane region" description="Helical" evidence="1">
    <location>
        <begin position="295"/>
        <end position="314"/>
    </location>
</feature>
<feature type="transmembrane region" description="Helical" evidence="1">
    <location>
        <begin position="347"/>
        <end position="368"/>
    </location>
</feature>
<evidence type="ECO:0008006" key="4">
    <source>
        <dbReference type="Google" id="ProtNLM"/>
    </source>
</evidence>
<feature type="transmembrane region" description="Helical" evidence="1">
    <location>
        <begin position="323"/>
        <end position="341"/>
    </location>
</feature>
<sequence length="529" mass="60426">MKYIENIKKTDKKTLVTVVGLFLLYFVIQLQFLADPWFGTDELDIMMIGKRIAGGELLYKDICSQHMPFSYYISAIFVKLGARSVSEQRIAFYLFFSFFWTLLYVRYKNLAGKLTMMLYPVAFCCLIASYSLGTAILSEHIAGIGFVILWLEFMHYVKYRKVEIYNAIFISLSIVFTFGTVFVGAFAVAVIAFGVLGYEIRDAVQEKKSILQFFKTLIVKFWKLVLICAAPFAVLIIFYAATGSLHDFIKLAYLDNRTVYAKYMNGYGGSILNTVTGIVDSFENTFMSYLKPENFNINTCIYLLAFSAVLMFIAKCFRDKEGLAGIIGGIYVIYCGARGFFDYHGTTFVAVAAFMSAYVFANCIYQNGKHWRAYSMPKQFATAVLVLIFTANYFNNFSYFASLHMEPEKDIDTVVLETLTEKDEPIIQGAFSLTQLMNADRISTCDAVTTPWTWESVGEKQLAQLKEDKPRVAMYSPDFGVWDYAQADYAPEFQKYMAENYTHLEGTVYVYVRNDYYEEASAKTAYLFQ</sequence>
<name>A0A173YVD1_9FIRM</name>
<evidence type="ECO:0000313" key="3">
    <source>
        <dbReference type="Proteomes" id="UP000095395"/>
    </source>
</evidence>
<feature type="transmembrane region" description="Helical" evidence="1">
    <location>
        <begin position="119"/>
        <end position="148"/>
    </location>
</feature>
<proteinExistence type="predicted"/>
<dbReference type="Proteomes" id="UP000095395">
    <property type="component" value="Unassembled WGS sequence"/>
</dbReference>